<dbReference type="GO" id="GO:0036503">
    <property type="term" value="P:ERAD pathway"/>
    <property type="evidence" value="ECO:0007669"/>
    <property type="project" value="TreeGrafter"/>
</dbReference>
<dbReference type="CDD" id="cd22745">
    <property type="entry name" value="OTU_OTU1"/>
    <property type="match status" value="1"/>
</dbReference>
<dbReference type="GeneID" id="91089993"/>
<keyword evidence="9 11" id="KW-0788">Thiol protease</keyword>
<evidence type="ECO:0000256" key="11">
    <source>
        <dbReference type="RuleBase" id="RU367104"/>
    </source>
</evidence>
<accession>A0AAJ8JY43</accession>
<keyword evidence="5" id="KW-0479">Metal-binding</keyword>
<evidence type="ECO:0000313" key="13">
    <source>
        <dbReference type="EMBL" id="WVN90545.1"/>
    </source>
</evidence>
<dbReference type="Gene3D" id="3.10.20.90">
    <property type="entry name" value="Phosphatidylinositol 3-kinase Catalytic Subunit, Chain A, domain 1"/>
    <property type="match status" value="1"/>
</dbReference>
<evidence type="ECO:0000313" key="14">
    <source>
        <dbReference type="Proteomes" id="UP000094043"/>
    </source>
</evidence>
<evidence type="ECO:0000256" key="4">
    <source>
        <dbReference type="ARBA" id="ARBA00022670"/>
    </source>
</evidence>
<evidence type="ECO:0000256" key="3">
    <source>
        <dbReference type="ARBA" id="ARBA00022490"/>
    </source>
</evidence>
<reference evidence="13" key="2">
    <citation type="journal article" date="2022" name="Elife">
        <title>Obligate sexual reproduction of a homothallic fungus closely related to the Cryptococcus pathogenic species complex.</title>
        <authorList>
            <person name="Passer A.R."/>
            <person name="Clancey S.A."/>
            <person name="Shea T."/>
            <person name="David-Palma M."/>
            <person name="Averette A.F."/>
            <person name="Boekhout T."/>
            <person name="Porcel B.M."/>
            <person name="Nowrousian M."/>
            <person name="Cuomo C.A."/>
            <person name="Sun S."/>
            <person name="Heitman J."/>
            <person name="Coelho M.A."/>
        </authorList>
    </citation>
    <scope>NUCLEOTIDE SEQUENCE</scope>
    <source>
        <strain evidence="13">CBS 7841</strain>
    </source>
</reference>
<organism evidence="13 14">
    <name type="scientific">Cryptococcus depauperatus CBS 7841</name>
    <dbReference type="NCBI Taxonomy" id="1295531"/>
    <lineage>
        <taxon>Eukaryota</taxon>
        <taxon>Fungi</taxon>
        <taxon>Dikarya</taxon>
        <taxon>Basidiomycota</taxon>
        <taxon>Agaricomycotina</taxon>
        <taxon>Tremellomycetes</taxon>
        <taxon>Tremellales</taxon>
        <taxon>Cryptococcaceae</taxon>
        <taxon>Cryptococcus</taxon>
    </lineage>
</organism>
<dbReference type="RefSeq" id="XP_066071245.1">
    <property type="nucleotide sequence ID" value="XM_066215148.1"/>
</dbReference>
<evidence type="ECO:0000256" key="10">
    <source>
        <dbReference type="ARBA" id="ARBA00022833"/>
    </source>
</evidence>
<dbReference type="GO" id="GO:0008270">
    <property type="term" value="F:zinc ion binding"/>
    <property type="evidence" value="ECO:0007669"/>
    <property type="project" value="UniProtKB-KW"/>
</dbReference>
<dbReference type="GO" id="GO:0005829">
    <property type="term" value="C:cytosol"/>
    <property type="evidence" value="ECO:0007669"/>
    <property type="project" value="TreeGrafter"/>
</dbReference>
<proteinExistence type="predicted"/>
<dbReference type="EC" id="3.4.19.12" evidence="11"/>
<evidence type="ECO:0000256" key="9">
    <source>
        <dbReference type="ARBA" id="ARBA00022807"/>
    </source>
</evidence>
<dbReference type="Proteomes" id="UP000094043">
    <property type="component" value="Chromosome 7"/>
</dbReference>
<dbReference type="Pfam" id="PF21403">
    <property type="entry name" value="OTU1_UBXL"/>
    <property type="match status" value="1"/>
</dbReference>
<dbReference type="Gene3D" id="3.90.70.80">
    <property type="match status" value="1"/>
</dbReference>
<dbReference type="SUPFAM" id="SSF54001">
    <property type="entry name" value="Cysteine proteinases"/>
    <property type="match status" value="1"/>
</dbReference>
<dbReference type="AlphaFoldDB" id="A0AAJ8JY43"/>
<comment type="catalytic activity">
    <reaction evidence="1 11">
        <text>Thiol-dependent hydrolysis of ester, thioester, amide, peptide and isopeptide bonds formed by the C-terminal Gly of ubiquitin (a 76-residue protein attached to proteins as an intracellular targeting signal).</text>
        <dbReference type="EC" id="3.4.19.12"/>
    </reaction>
</comment>
<dbReference type="GO" id="GO:0004843">
    <property type="term" value="F:cysteine-type deubiquitinase activity"/>
    <property type="evidence" value="ECO:0007669"/>
    <property type="project" value="UniProtKB-UniRule"/>
</dbReference>
<dbReference type="PROSITE" id="PS50802">
    <property type="entry name" value="OTU"/>
    <property type="match status" value="1"/>
</dbReference>
<keyword evidence="6" id="KW-0863">Zinc-finger</keyword>
<protein>
    <recommendedName>
        <fullName evidence="11">Ubiquitin thioesterase OTU</fullName>
        <ecNumber evidence="11">3.4.19.12</ecNumber>
    </recommendedName>
</protein>
<reference evidence="13" key="1">
    <citation type="submission" date="2016-06" db="EMBL/GenBank/DDBJ databases">
        <authorList>
            <person name="Cuomo C."/>
            <person name="Litvintseva A."/>
            <person name="Heitman J."/>
            <person name="Chen Y."/>
            <person name="Sun S."/>
            <person name="Springer D."/>
            <person name="Dromer F."/>
            <person name="Young S."/>
            <person name="Zeng Q."/>
            <person name="Chapman S."/>
            <person name="Gujja S."/>
            <person name="Saif S."/>
            <person name="Birren B."/>
        </authorList>
    </citation>
    <scope>NUCLEOTIDE SEQUENCE</scope>
    <source>
        <strain evidence="13">CBS 7841</strain>
    </source>
</reference>
<evidence type="ECO:0000256" key="5">
    <source>
        <dbReference type="ARBA" id="ARBA00022723"/>
    </source>
</evidence>
<dbReference type="CDD" id="cd17059">
    <property type="entry name" value="Ubl_OTU1"/>
    <property type="match status" value="1"/>
</dbReference>
<keyword evidence="4" id="KW-0645">Protease</keyword>
<dbReference type="InterPro" id="IPR003323">
    <property type="entry name" value="OTU_dom"/>
</dbReference>
<sequence>MSTIKVRLRYSGGTTTLDFDPSTTTLDDLKALIFSSTGIVPNEQEIKHGYPPKPLSTVSGVLGSLIGKGEQLIVSSIPASVVSLAPAPASLTRQQNQPVSVSVPDSIHLPGQDAGYLQLRIVPDDNSCLFNAIGVVFEGSIEAAPKLRGIVAEAIKRDPDTYSDVMLGAPRNEYIEKIQKPDTWGGAIELSIFAKHYKTEIASFDVATCRCDRFGQDEYDSMCLLVYSGIHYDAITLSPEKSAPPSFHTTIFSASSLEILETADKLVAQLQARHYYTDTSNFDLRCGVCGKGLKGEKGAREHAMQTGRK</sequence>
<dbReference type="PANTHER" id="PTHR13312:SF0">
    <property type="entry name" value="UBIQUITIN THIOESTERASE OTU1"/>
    <property type="match status" value="1"/>
</dbReference>
<dbReference type="FunFam" id="3.90.70.80:FF:000016">
    <property type="entry name" value="Putative ubiquitin thioesterase otu1"/>
    <property type="match status" value="1"/>
</dbReference>
<dbReference type="KEGG" id="cdep:91089993"/>
<dbReference type="GO" id="GO:0030968">
    <property type="term" value="P:endoplasmic reticulum unfolded protein response"/>
    <property type="evidence" value="ECO:0007669"/>
    <property type="project" value="TreeGrafter"/>
</dbReference>
<evidence type="ECO:0000259" key="12">
    <source>
        <dbReference type="PROSITE" id="PS50802"/>
    </source>
</evidence>
<dbReference type="GO" id="GO:0005634">
    <property type="term" value="C:nucleus"/>
    <property type="evidence" value="ECO:0007669"/>
    <property type="project" value="TreeGrafter"/>
</dbReference>
<name>A0AAJ8JY43_9TREE</name>
<reference evidence="13" key="3">
    <citation type="submission" date="2024-01" db="EMBL/GenBank/DDBJ databases">
        <authorList>
            <person name="Coelho M.A."/>
            <person name="David-Palma M."/>
            <person name="Shea T."/>
            <person name="Sun S."/>
            <person name="Cuomo C.A."/>
            <person name="Heitman J."/>
        </authorList>
    </citation>
    <scope>NUCLEOTIDE SEQUENCE</scope>
    <source>
        <strain evidence="13">CBS 7841</strain>
    </source>
</reference>
<dbReference type="GO" id="GO:0016579">
    <property type="term" value="P:protein deubiquitination"/>
    <property type="evidence" value="ECO:0007669"/>
    <property type="project" value="TreeGrafter"/>
</dbReference>
<evidence type="ECO:0000256" key="7">
    <source>
        <dbReference type="ARBA" id="ARBA00022786"/>
    </source>
</evidence>
<dbReference type="PANTHER" id="PTHR13312">
    <property type="entry name" value="HIV-INDUCED PROTEIN-7-LIKE PROTEASE"/>
    <property type="match status" value="1"/>
</dbReference>
<evidence type="ECO:0000256" key="6">
    <source>
        <dbReference type="ARBA" id="ARBA00022771"/>
    </source>
</evidence>
<keyword evidence="10" id="KW-0862">Zinc</keyword>
<dbReference type="InterPro" id="IPR048857">
    <property type="entry name" value="OTU1_Ubl"/>
</dbReference>
<keyword evidence="14" id="KW-1185">Reference proteome</keyword>
<dbReference type="InterPro" id="IPR057766">
    <property type="entry name" value="Znf-C2H2_OTU1-like_C"/>
</dbReference>
<keyword evidence="8 11" id="KW-0378">Hydrolase</keyword>
<dbReference type="Pfam" id="PF24560">
    <property type="entry name" value="zf-C2H2_OTU1_C"/>
    <property type="match status" value="1"/>
</dbReference>
<evidence type="ECO:0000256" key="1">
    <source>
        <dbReference type="ARBA" id="ARBA00000707"/>
    </source>
</evidence>
<comment type="function">
    <text evidence="11">Hydrolase that can remove conjugated ubiquitin from proteins and may therefore play an important regulatory role at the level of protein turnover by preventing degradation.</text>
</comment>
<feature type="domain" description="OTU" evidence="12">
    <location>
        <begin position="117"/>
        <end position="238"/>
    </location>
</feature>
<evidence type="ECO:0000256" key="8">
    <source>
        <dbReference type="ARBA" id="ARBA00022801"/>
    </source>
</evidence>
<gene>
    <name evidence="13" type="ORF">L203_105784</name>
</gene>
<dbReference type="InterPro" id="IPR029071">
    <property type="entry name" value="Ubiquitin-like_domsf"/>
</dbReference>
<dbReference type="EMBL" id="CP143790">
    <property type="protein sequence ID" value="WVN90545.1"/>
    <property type="molecule type" value="Genomic_DNA"/>
</dbReference>
<keyword evidence="7 11" id="KW-0833">Ubl conjugation pathway</keyword>
<dbReference type="SUPFAM" id="SSF54236">
    <property type="entry name" value="Ubiquitin-like"/>
    <property type="match status" value="1"/>
</dbReference>
<keyword evidence="3 11" id="KW-0963">Cytoplasm</keyword>
<dbReference type="InterPro" id="IPR038765">
    <property type="entry name" value="Papain-like_cys_pep_sf"/>
</dbReference>
<evidence type="ECO:0000256" key="2">
    <source>
        <dbReference type="ARBA" id="ARBA00004496"/>
    </source>
</evidence>
<comment type="subcellular location">
    <subcellularLocation>
        <location evidence="2 11">Cytoplasm</location>
    </subcellularLocation>
</comment>